<comment type="caution">
    <text evidence="13">The sequence shown here is derived from an EMBL/GenBank/DDBJ whole genome shotgun (WGS) entry which is preliminary data.</text>
</comment>
<sequence>MFTGIIEEIGIVSNFIKSSKISTLKIGCNKILEGISLGDSIAVNGICLTVKKYDSNYFEADIMNETLSKTNLNICKIGNSVNLERALKIGDRIGGHIVSGHIDGIGTIRKLEDDGDSTWITIKTTEDIMNYIVYKGSIALDGISLTVADISMDSFKVSVVPHTQKETILLEKKVGDIVNIECDQIGKYIEKFLNKDDESKKKSTLNLDKLKKYGYV</sequence>
<evidence type="ECO:0000256" key="8">
    <source>
        <dbReference type="ARBA" id="ARBA00022679"/>
    </source>
</evidence>
<evidence type="ECO:0000313" key="14">
    <source>
        <dbReference type="Proteomes" id="UP001142078"/>
    </source>
</evidence>
<keyword evidence="8 13" id="KW-0808">Transferase</keyword>
<evidence type="ECO:0000256" key="10">
    <source>
        <dbReference type="NCBIfam" id="TIGR00187"/>
    </source>
</evidence>
<comment type="function">
    <text evidence="2">Catalyzes the dismutation of two molecules of 6,7-dimethyl-8-ribityllumazine, resulting in the formation of riboflavin and 5-amino-6-(D-ribitylamino)uracil.</text>
</comment>
<dbReference type="FunFam" id="2.40.30.20:FF:000004">
    <property type="entry name" value="Riboflavin synthase, alpha subunit"/>
    <property type="match status" value="1"/>
</dbReference>
<reference evidence="13" key="1">
    <citation type="submission" date="2022-07" db="EMBL/GenBank/DDBJ databases">
        <title>Enhanced cultured diversity of the mouse gut microbiota enables custom-made synthetic communities.</title>
        <authorList>
            <person name="Afrizal A."/>
        </authorList>
    </citation>
    <scope>NUCLEOTIDE SEQUENCE</scope>
    <source>
        <strain evidence="13">DSM 29482</strain>
    </source>
</reference>
<evidence type="ECO:0000256" key="4">
    <source>
        <dbReference type="ARBA" id="ARBA00011233"/>
    </source>
</evidence>
<dbReference type="PIRSF" id="PIRSF000498">
    <property type="entry name" value="Riboflavin_syn_A"/>
    <property type="match status" value="1"/>
</dbReference>
<name>A0A9X2MHK7_9FIRM</name>
<dbReference type="NCBIfam" id="TIGR00187">
    <property type="entry name" value="ribE"/>
    <property type="match status" value="1"/>
</dbReference>
<evidence type="ECO:0000256" key="9">
    <source>
        <dbReference type="ARBA" id="ARBA00022737"/>
    </source>
</evidence>
<gene>
    <name evidence="13" type="ORF">NSA23_03815</name>
</gene>
<dbReference type="SUPFAM" id="SSF63380">
    <property type="entry name" value="Riboflavin synthase domain-like"/>
    <property type="match status" value="2"/>
</dbReference>
<dbReference type="Gene3D" id="2.40.30.20">
    <property type="match status" value="2"/>
</dbReference>
<feature type="repeat" description="Lumazine-binding" evidence="11">
    <location>
        <begin position="1"/>
        <end position="96"/>
    </location>
</feature>
<feature type="domain" description="Lumazine-binding" evidence="12">
    <location>
        <begin position="97"/>
        <end position="193"/>
    </location>
</feature>
<evidence type="ECO:0000256" key="11">
    <source>
        <dbReference type="PROSITE-ProRule" id="PRU00524"/>
    </source>
</evidence>
<feature type="domain" description="Lumazine-binding" evidence="12">
    <location>
        <begin position="1"/>
        <end position="96"/>
    </location>
</feature>
<evidence type="ECO:0000256" key="3">
    <source>
        <dbReference type="ARBA" id="ARBA00004887"/>
    </source>
</evidence>
<dbReference type="Pfam" id="PF00677">
    <property type="entry name" value="Lum_binding"/>
    <property type="match status" value="2"/>
</dbReference>
<evidence type="ECO:0000256" key="5">
    <source>
        <dbReference type="ARBA" id="ARBA00012827"/>
    </source>
</evidence>
<dbReference type="PANTHER" id="PTHR21098">
    <property type="entry name" value="RIBOFLAVIN SYNTHASE ALPHA CHAIN"/>
    <property type="match status" value="1"/>
</dbReference>
<evidence type="ECO:0000256" key="1">
    <source>
        <dbReference type="ARBA" id="ARBA00000968"/>
    </source>
</evidence>
<organism evidence="13 14">
    <name type="scientific">Anaerosalibacter massiliensis</name>
    <dbReference type="NCBI Taxonomy" id="1347392"/>
    <lineage>
        <taxon>Bacteria</taxon>
        <taxon>Bacillati</taxon>
        <taxon>Bacillota</taxon>
        <taxon>Tissierellia</taxon>
        <taxon>Tissierellales</taxon>
        <taxon>Sporanaerobacteraceae</taxon>
        <taxon>Anaerosalibacter</taxon>
    </lineage>
</organism>
<evidence type="ECO:0000256" key="2">
    <source>
        <dbReference type="ARBA" id="ARBA00002803"/>
    </source>
</evidence>
<comment type="catalytic activity">
    <reaction evidence="1">
        <text>2 6,7-dimethyl-8-(1-D-ribityl)lumazine + H(+) = 5-amino-6-(D-ribitylamino)uracil + riboflavin</text>
        <dbReference type="Rhea" id="RHEA:20772"/>
        <dbReference type="ChEBI" id="CHEBI:15378"/>
        <dbReference type="ChEBI" id="CHEBI:15934"/>
        <dbReference type="ChEBI" id="CHEBI:57986"/>
        <dbReference type="ChEBI" id="CHEBI:58201"/>
        <dbReference type="EC" id="2.5.1.9"/>
    </reaction>
</comment>
<dbReference type="InterPro" id="IPR001783">
    <property type="entry name" value="Lumazine-bd"/>
</dbReference>
<dbReference type="RefSeq" id="WP_042680051.1">
    <property type="nucleotide sequence ID" value="NZ_CABKTM010000016.1"/>
</dbReference>
<dbReference type="EC" id="2.5.1.9" evidence="5 10"/>
<evidence type="ECO:0000313" key="13">
    <source>
        <dbReference type="EMBL" id="MCR2043240.1"/>
    </source>
</evidence>
<dbReference type="InterPro" id="IPR023366">
    <property type="entry name" value="ATP_synth_asu-like_sf"/>
</dbReference>
<dbReference type="FunFam" id="2.40.30.20:FF:000003">
    <property type="entry name" value="Riboflavin synthase, alpha subunit"/>
    <property type="match status" value="1"/>
</dbReference>
<dbReference type="CDD" id="cd00402">
    <property type="entry name" value="Riboflavin_synthase_like"/>
    <property type="match status" value="1"/>
</dbReference>
<dbReference type="OrthoDB" id="9788537at2"/>
<dbReference type="InterPro" id="IPR026017">
    <property type="entry name" value="Lumazine-bd_dom"/>
</dbReference>
<proteinExistence type="predicted"/>
<keyword evidence="9" id="KW-0677">Repeat</keyword>
<dbReference type="AlphaFoldDB" id="A0A9X2MHK7"/>
<comment type="subunit">
    <text evidence="4">Homotrimer.</text>
</comment>
<keyword evidence="7" id="KW-0686">Riboflavin biosynthesis</keyword>
<protein>
    <recommendedName>
        <fullName evidence="6 10">Riboflavin synthase</fullName>
        <ecNumber evidence="5 10">2.5.1.9</ecNumber>
    </recommendedName>
</protein>
<dbReference type="InterPro" id="IPR017938">
    <property type="entry name" value="Riboflavin_synthase-like_b-brl"/>
</dbReference>
<dbReference type="EMBL" id="JANJZL010000002">
    <property type="protein sequence ID" value="MCR2043240.1"/>
    <property type="molecule type" value="Genomic_DNA"/>
</dbReference>
<evidence type="ECO:0000256" key="7">
    <source>
        <dbReference type="ARBA" id="ARBA00022619"/>
    </source>
</evidence>
<dbReference type="NCBIfam" id="NF006767">
    <property type="entry name" value="PRK09289.1"/>
    <property type="match status" value="1"/>
</dbReference>
<feature type="repeat" description="Lumazine-binding" evidence="11">
    <location>
        <begin position="97"/>
        <end position="193"/>
    </location>
</feature>
<dbReference type="GO" id="GO:0004746">
    <property type="term" value="F:riboflavin synthase activity"/>
    <property type="evidence" value="ECO:0007669"/>
    <property type="project" value="UniProtKB-UniRule"/>
</dbReference>
<dbReference type="PANTHER" id="PTHR21098:SF12">
    <property type="entry name" value="RIBOFLAVIN SYNTHASE"/>
    <property type="match status" value="1"/>
</dbReference>
<accession>A0A9X2MHK7</accession>
<dbReference type="PROSITE" id="PS51177">
    <property type="entry name" value="LUMAZINE_BIND"/>
    <property type="match status" value="2"/>
</dbReference>
<dbReference type="Proteomes" id="UP001142078">
    <property type="component" value="Unassembled WGS sequence"/>
</dbReference>
<evidence type="ECO:0000256" key="6">
    <source>
        <dbReference type="ARBA" id="ARBA00013950"/>
    </source>
</evidence>
<comment type="pathway">
    <text evidence="3">Cofactor biosynthesis; riboflavin biosynthesis; riboflavin from 2-hydroxy-3-oxobutyl phosphate and 5-amino-6-(D-ribitylamino)uracil: step 2/2.</text>
</comment>
<dbReference type="NCBIfam" id="NF009566">
    <property type="entry name" value="PRK13020.1"/>
    <property type="match status" value="1"/>
</dbReference>
<evidence type="ECO:0000259" key="12">
    <source>
        <dbReference type="PROSITE" id="PS51177"/>
    </source>
</evidence>
<dbReference type="GO" id="GO:0009231">
    <property type="term" value="P:riboflavin biosynthetic process"/>
    <property type="evidence" value="ECO:0007669"/>
    <property type="project" value="UniProtKB-KW"/>
</dbReference>
<keyword evidence="14" id="KW-1185">Reference proteome</keyword>